<name>A0ABP6QH74_9ACTN</name>
<sequence>MDKIVFACATHAVYLVAFVLFKIAGTRFPRLSARHPLKTAGELLSSATWLVCLVVLMSGTGVAYLAVGHAPVSLLFVTYLLALPPLLFVATSIFGERLSPREWRAVALSVFAMVALAVSSGLITSHGFEVPVEPSRALGDPPLWKLAAVLIPSVAVPVWLFCVQDRKTDSRHGRPLTGVAYGIGAGVLLGTCEAFGLGIPSLLTDRPDAVLTSPYVWIFLVAGGLGIGLLQVALQQCRLVMICVTVNVIGKLQLLVAATLLYGEPWPADTLKLSLQCIGVGLALIAVFSLPRFERPERLHHGTPVPQQDRAPQSHAPQGRTGQISTAQNNTAQNNTAQTRTAQNRIVQSGTHRVAQGPPQPAAPQAPVPGRAPQPGHRSGTLDRPRRPAPAPSSREAERERDERTVDWLRELKEAGPAPELPPGHPSGPLRLPSNHEIRIAEQRRNPTIYE</sequence>
<reference evidence="4" key="1">
    <citation type="journal article" date="2019" name="Int. J. Syst. Evol. Microbiol.">
        <title>The Global Catalogue of Microorganisms (GCM) 10K type strain sequencing project: providing services to taxonomists for standard genome sequencing and annotation.</title>
        <authorList>
            <consortium name="The Broad Institute Genomics Platform"/>
            <consortium name="The Broad Institute Genome Sequencing Center for Infectious Disease"/>
            <person name="Wu L."/>
            <person name="Ma J."/>
        </authorList>
    </citation>
    <scope>NUCLEOTIDE SEQUENCE [LARGE SCALE GENOMIC DNA]</scope>
    <source>
        <strain evidence="4">JCM 9377</strain>
    </source>
</reference>
<feature type="transmembrane region" description="Helical" evidence="2">
    <location>
        <begin position="273"/>
        <end position="290"/>
    </location>
</feature>
<dbReference type="EMBL" id="BAAAUV010000017">
    <property type="protein sequence ID" value="GAA3227530.1"/>
    <property type="molecule type" value="Genomic_DNA"/>
</dbReference>
<feature type="compositionally biased region" description="Basic and acidic residues" evidence="1">
    <location>
        <begin position="434"/>
        <end position="445"/>
    </location>
</feature>
<evidence type="ECO:0000256" key="1">
    <source>
        <dbReference type="SAM" id="MobiDB-lite"/>
    </source>
</evidence>
<gene>
    <name evidence="3" type="ORF">GCM10010468_56400</name>
</gene>
<feature type="transmembrane region" description="Helical" evidence="2">
    <location>
        <begin position="175"/>
        <end position="203"/>
    </location>
</feature>
<protein>
    <recommendedName>
        <fullName evidence="5">Drug/metabolite transporter (DMT)-like permease</fullName>
    </recommendedName>
</protein>
<feature type="transmembrane region" description="Helical" evidence="2">
    <location>
        <begin position="46"/>
        <end position="67"/>
    </location>
</feature>
<evidence type="ECO:0008006" key="5">
    <source>
        <dbReference type="Google" id="ProtNLM"/>
    </source>
</evidence>
<keyword evidence="2" id="KW-1133">Transmembrane helix</keyword>
<feature type="transmembrane region" description="Helical" evidence="2">
    <location>
        <begin position="106"/>
        <end position="123"/>
    </location>
</feature>
<proteinExistence type="predicted"/>
<feature type="transmembrane region" description="Helical" evidence="2">
    <location>
        <begin position="6"/>
        <end position="25"/>
    </location>
</feature>
<organism evidence="3 4">
    <name type="scientific">Actinocorallia longicatena</name>
    <dbReference type="NCBI Taxonomy" id="111803"/>
    <lineage>
        <taxon>Bacteria</taxon>
        <taxon>Bacillati</taxon>
        <taxon>Actinomycetota</taxon>
        <taxon>Actinomycetes</taxon>
        <taxon>Streptosporangiales</taxon>
        <taxon>Thermomonosporaceae</taxon>
        <taxon>Actinocorallia</taxon>
    </lineage>
</organism>
<feature type="transmembrane region" description="Helical" evidence="2">
    <location>
        <begin position="239"/>
        <end position="261"/>
    </location>
</feature>
<evidence type="ECO:0000313" key="4">
    <source>
        <dbReference type="Proteomes" id="UP001501237"/>
    </source>
</evidence>
<feature type="transmembrane region" description="Helical" evidence="2">
    <location>
        <begin position="215"/>
        <end position="234"/>
    </location>
</feature>
<feature type="region of interest" description="Disordered" evidence="1">
    <location>
        <begin position="348"/>
        <end position="451"/>
    </location>
</feature>
<comment type="caution">
    <text evidence="3">The sequence shown here is derived from an EMBL/GenBank/DDBJ whole genome shotgun (WGS) entry which is preliminary data.</text>
</comment>
<keyword evidence="4" id="KW-1185">Reference proteome</keyword>
<keyword evidence="2" id="KW-0812">Transmembrane</keyword>
<feature type="region of interest" description="Disordered" evidence="1">
    <location>
        <begin position="298"/>
        <end position="323"/>
    </location>
</feature>
<feature type="transmembrane region" description="Helical" evidence="2">
    <location>
        <begin position="143"/>
        <end position="163"/>
    </location>
</feature>
<feature type="compositionally biased region" description="Basic and acidic residues" evidence="1">
    <location>
        <begin position="395"/>
        <end position="414"/>
    </location>
</feature>
<accession>A0ABP6QH74</accession>
<feature type="compositionally biased region" description="Pro residues" evidence="1">
    <location>
        <begin position="358"/>
        <end position="372"/>
    </location>
</feature>
<evidence type="ECO:0000313" key="3">
    <source>
        <dbReference type="EMBL" id="GAA3227530.1"/>
    </source>
</evidence>
<feature type="transmembrane region" description="Helical" evidence="2">
    <location>
        <begin position="73"/>
        <end position="94"/>
    </location>
</feature>
<evidence type="ECO:0000256" key="2">
    <source>
        <dbReference type="SAM" id="Phobius"/>
    </source>
</evidence>
<keyword evidence="2" id="KW-0472">Membrane</keyword>
<dbReference type="Proteomes" id="UP001501237">
    <property type="component" value="Unassembled WGS sequence"/>
</dbReference>